<evidence type="ECO:0000313" key="2">
    <source>
        <dbReference type="Proteomes" id="UP000003773"/>
    </source>
</evidence>
<dbReference type="EMBL" id="AAXD02000028">
    <property type="protein sequence ID" value="EDN83016.1"/>
    <property type="molecule type" value="Genomic_DNA"/>
</dbReference>
<evidence type="ECO:0000313" key="1">
    <source>
        <dbReference type="EMBL" id="EDN83016.1"/>
    </source>
</evidence>
<protein>
    <submittedName>
        <fullName evidence="1">Uncharacterized protein</fullName>
    </submittedName>
</protein>
<accession>A7A628</accession>
<proteinExistence type="predicted"/>
<reference evidence="1 2" key="1">
    <citation type="submission" date="2007-04" db="EMBL/GenBank/DDBJ databases">
        <authorList>
            <person name="Fulton L."/>
            <person name="Clifton S."/>
            <person name="Fulton B."/>
            <person name="Xu J."/>
            <person name="Minx P."/>
            <person name="Pepin K.H."/>
            <person name="Johnson M."/>
            <person name="Thiruvilangam P."/>
            <person name="Bhonagiri V."/>
            <person name="Nash W.E."/>
            <person name="Mardis E.R."/>
            <person name="Wilson R.K."/>
        </authorList>
    </citation>
    <scope>NUCLEOTIDE SEQUENCE [LARGE SCALE GENOMIC DNA]</scope>
    <source>
        <strain evidence="1 2">L2-32</strain>
    </source>
</reference>
<dbReference type="Proteomes" id="UP000003773">
    <property type="component" value="Unassembled WGS sequence"/>
</dbReference>
<reference evidence="1 2" key="2">
    <citation type="submission" date="2007-05" db="EMBL/GenBank/DDBJ databases">
        <title>Draft genome sequence of Bifidobacterium adolescentis (L2-32).</title>
        <authorList>
            <person name="Sudarsanam P."/>
            <person name="Ley R."/>
            <person name="Guruge J."/>
            <person name="Turnbaugh P.J."/>
            <person name="Mahowald M."/>
            <person name="Liep D."/>
            <person name="Gordon J."/>
        </authorList>
    </citation>
    <scope>NUCLEOTIDE SEQUENCE [LARGE SCALE GENOMIC DNA]</scope>
    <source>
        <strain evidence="1 2">L2-32</strain>
    </source>
</reference>
<sequence>MNDHRSPFSSMRPVQTPMAGAATGNVCAMVIRIHADNSEYTRR</sequence>
<dbReference type="HOGENOM" id="CLU_3230244_0_0_11"/>
<comment type="caution">
    <text evidence="1">The sequence shown here is derived from an EMBL/GenBank/DDBJ whole genome shotgun (WGS) entry which is preliminary data.</text>
</comment>
<gene>
    <name evidence="1" type="ORF">BIFADO_01306</name>
</gene>
<name>A7A628_BIFAD</name>
<dbReference type="AlphaFoldDB" id="A7A628"/>
<organism evidence="1 2">
    <name type="scientific">Bifidobacterium adolescentis L2-32</name>
    <dbReference type="NCBI Taxonomy" id="411481"/>
    <lineage>
        <taxon>Bacteria</taxon>
        <taxon>Bacillati</taxon>
        <taxon>Actinomycetota</taxon>
        <taxon>Actinomycetes</taxon>
        <taxon>Bifidobacteriales</taxon>
        <taxon>Bifidobacteriaceae</taxon>
        <taxon>Bifidobacterium</taxon>
    </lineage>
</organism>